<keyword evidence="2" id="KW-0125">Carotenoid biosynthesis</keyword>
<sequence>MIAHLLIFFCTLVAMEGVGTLAHKYIMHGPGWWLHRSHHEAHLGALEANDLYLLALALAAIGLMVMGDAVAQCIGAGAAAYGLIYVVFHDGLVHRHWPVRPSPRHPYLLRLYQAHLMHHAIKDRRNSVSFGFLYAPSQATLNAHVQASDEPTSASGPHTQLD</sequence>
<reference evidence="5 6" key="1">
    <citation type="submission" date="2020-06" db="EMBL/GenBank/DDBJ databases">
        <title>Pseudomonas eucalypticola sp. nov., an endophyte of Eucalyptus dunnii leaves with biocontrol ability of eucalyptus leaf blight.</title>
        <authorList>
            <person name="Liu Y."/>
            <person name="Song Z."/>
            <person name="Zeng H."/>
            <person name="Lu M."/>
            <person name="Wang X."/>
            <person name="Lian X."/>
            <person name="Zhang Q."/>
        </authorList>
    </citation>
    <scope>NUCLEOTIDE SEQUENCE [LARGE SCALE GENOMIC DNA]</scope>
    <source>
        <strain evidence="5 6">NP-1</strain>
    </source>
</reference>
<gene>
    <name evidence="5" type="ORF">HWQ56_13010</name>
</gene>
<proteinExistence type="inferred from homology"/>
<evidence type="ECO:0000256" key="3">
    <source>
        <dbReference type="ARBA" id="ARBA00023002"/>
    </source>
</evidence>
<dbReference type="PANTHER" id="PTHR31899:SF9">
    <property type="entry name" value="BETA-CAROTENE 3-HYDROXYLASE 1, CHLOROPLASTIC"/>
    <property type="match status" value="1"/>
</dbReference>
<feature type="transmembrane region" description="Helical" evidence="4">
    <location>
        <begin position="51"/>
        <end position="71"/>
    </location>
</feature>
<dbReference type="EMBL" id="CP056030">
    <property type="protein sequence ID" value="QKZ04655.1"/>
    <property type="molecule type" value="Genomic_DNA"/>
</dbReference>
<dbReference type="GO" id="GO:0016119">
    <property type="term" value="P:carotene metabolic process"/>
    <property type="evidence" value="ECO:0007669"/>
    <property type="project" value="TreeGrafter"/>
</dbReference>
<evidence type="ECO:0000256" key="4">
    <source>
        <dbReference type="SAM" id="Phobius"/>
    </source>
</evidence>
<protein>
    <submittedName>
        <fullName evidence="5">Beta-carotene hydroxylase</fullName>
    </submittedName>
</protein>
<keyword evidence="4" id="KW-1133">Transmembrane helix</keyword>
<dbReference type="InterPro" id="IPR045019">
    <property type="entry name" value="BETA-OHASE-like"/>
</dbReference>
<accession>A0A7D5D8C0</accession>
<dbReference type="GO" id="GO:0010291">
    <property type="term" value="F:beta-carotene 3-hydroxylase activity"/>
    <property type="evidence" value="ECO:0007669"/>
    <property type="project" value="TreeGrafter"/>
</dbReference>
<name>A0A7D5D8C0_9PSED</name>
<keyword evidence="4" id="KW-0812">Transmembrane</keyword>
<keyword evidence="6" id="KW-1185">Reference proteome</keyword>
<keyword evidence="4" id="KW-0472">Membrane</keyword>
<dbReference type="AlphaFoldDB" id="A0A7D5D8C0"/>
<evidence type="ECO:0000256" key="2">
    <source>
        <dbReference type="ARBA" id="ARBA00022746"/>
    </source>
</evidence>
<evidence type="ECO:0000256" key="1">
    <source>
        <dbReference type="ARBA" id="ARBA00009324"/>
    </source>
</evidence>
<dbReference type="Proteomes" id="UP000509568">
    <property type="component" value="Chromosome"/>
</dbReference>
<comment type="similarity">
    <text evidence="1">Belongs to the sterol desaturase family.</text>
</comment>
<organism evidence="5 6">
    <name type="scientific">Pseudomonas eucalypticola</name>
    <dbReference type="NCBI Taxonomy" id="2599595"/>
    <lineage>
        <taxon>Bacteria</taxon>
        <taxon>Pseudomonadati</taxon>
        <taxon>Pseudomonadota</taxon>
        <taxon>Gammaproteobacteria</taxon>
        <taxon>Pseudomonadales</taxon>
        <taxon>Pseudomonadaceae</taxon>
        <taxon>Pseudomonas</taxon>
    </lineage>
</organism>
<dbReference type="KEGG" id="pez:HWQ56_13010"/>
<dbReference type="PANTHER" id="PTHR31899">
    <property type="entry name" value="BETA-CAROTENE 3-HYDROXYLASE 1, CHLOROPLASTIC"/>
    <property type="match status" value="1"/>
</dbReference>
<dbReference type="RefSeq" id="WP_176570747.1">
    <property type="nucleotide sequence ID" value="NZ_CP056030.1"/>
</dbReference>
<keyword evidence="3" id="KW-0560">Oxidoreductase</keyword>
<evidence type="ECO:0000313" key="6">
    <source>
        <dbReference type="Proteomes" id="UP000509568"/>
    </source>
</evidence>
<dbReference type="GO" id="GO:0016123">
    <property type="term" value="P:xanthophyll biosynthetic process"/>
    <property type="evidence" value="ECO:0007669"/>
    <property type="project" value="TreeGrafter"/>
</dbReference>
<evidence type="ECO:0000313" key="5">
    <source>
        <dbReference type="EMBL" id="QKZ04655.1"/>
    </source>
</evidence>